<gene>
    <name evidence="2" type="ORF">JAAARDRAFT_492564</name>
</gene>
<protein>
    <submittedName>
        <fullName evidence="2">Uncharacterized protein</fullName>
    </submittedName>
</protein>
<dbReference type="AlphaFoldDB" id="A0A067PAQ2"/>
<accession>A0A067PAQ2</accession>
<sequence length="148" mass="16382">MISSFVAGLPAADISLTSCNLGISCDTTLDGDCVRADIASSIRDDTWPSTTDTGKNQFKYCLHILVGSSERRAWKSETVMRRVNGVRTQASIREMGRYGREMSETAEDGVRPKMGPEMNRSRTFDSVADYTMFYVSTPEEVGIQSECD</sequence>
<feature type="region of interest" description="Disordered" evidence="1">
    <location>
        <begin position="100"/>
        <end position="120"/>
    </location>
</feature>
<evidence type="ECO:0000256" key="1">
    <source>
        <dbReference type="SAM" id="MobiDB-lite"/>
    </source>
</evidence>
<evidence type="ECO:0000313" key="3">
    <source>
        <dbReference type="Proteomes" id="UP000027265"/>
    </source>
</evidence>
<dbReference type="HOGENOM" id="CLU_1759081_0_0_1"/>
<keyword evidence="3" id="KW-1185">Reference proteome</keyword>
<organism evidence="2 3">
    <name type="scientific">Jaapia argillacea MUCL 33604</name>
    <dbReference type="NCBI Taxonomy" id="933084"/>
    <lineage>
        <taxon>Eukaryota</taxon>
        <taxon>Fungi</taxon>
        <taxon>Dikarya</taxon>
        <taxon>Basidiomycota</taxon>
        <taxon>Agaricomycotina</taxon>
        <taxon>Agaricomycetes</taxon>
        <taxon>Agaricomycetidae</taxon>
        <taxon>Jaapiales</taxon>
        <taxon>Jaapiaceae</taxon>
        <taxon>Jaapia</taxon>
    </lineage>
</organism>
<dbReference type="InParanoid" id="A0A067PAQ2"/>
<name>A0A067PAQ2_9AGAM</name>
<dbReference type="EMBL" id="KL197743">
    <property type="protein sequence ID" value="KDQ51973.1"/>
    <property type="molecule type" value="Genomic_DNA"/>
</dbReference>
<dbReference type="Proteomes" id="UP000027265">
    <property type="component" value="Unassembled WGS sequence"/>
</dbReference>
<evidence type="ECO:0000313" key="2">
    <source>
        <dbReference type="EMBL" id="KDQ51973.1"/>
    </source>
</evidence>
<feature type="compositionally biased region" description="Basic and acidic residues" evidence="1">
    <location>
        <begin position="100"/>
        <end position="111"/>
    </location>
</feature>
<reference evidence="3" key="1">
    <citation type="journal article" date="2014" name="Proc. Natl. Acad. Sci. U.S.A.">
        <title>Extensive sampling of basidiomycete genomes demonstrates inadequacy of the white-rot/brown-rot paradigm for wood decay fungi.</title>
        <authorList>
            <person name="Riley R."/>
            <person name="Salamov A.A."/>
            <person name="Brown D.W."/>
            <person name="Nagy L.G."/>
            <person name="Floudas D."/>
            <person name="Held B.W."/>
            <person name="Levasseur A."/>
            <person name="Lombard V."/>
            <person name="Morin E."/>
            <person name="Otillar R."/>
            <person name="Lindquist E.A."/>
            <person name="Sun H."/>
            <person name="LaButti K.M."/>
            <person name="Schmutz J."/>
            <person name="Jabbour D."/>
            <person name="Luo H."/>
            <person name="Baker S.E."/>
            <person name="Pisabarro A.G."/>
            <person name="Walton J.D."/>
            <person name="Blanchette R.A."/>
            <person name="Henrissat B."/>
            <person name="Martin F."/>
            <person name="Cullen D."/>
            <person name="Hibbett D.S."/>
            <person name="Grigoriev I.V."/>
        </authorList>
    </citation>
    <scope>NUCLEOTIDE SEQUENCE [LARGE SCALE GENOMIC DNA]</scope>
    <source>
        <strain evidence="3">MUCL 33604</strain>
    </source>
</reference>
<proteinExistence type="predicted"/>